<accession>A0A5N5VYF7</accession>
<evidence type="ECO:0000256" key="1">
    <source>
        <dbReference type="SAM" id="SignalP"/>
    </source>
</evidence>
<dbReference type="EMBL" id="VOKX01000126">
    <property type="protein sequence ID" value="KAB7833842.1"/>
    <property type="molecule type" value="Genomic_DNA"/>
</dbReference>
<organism evidence="2 3">
    <name type="scientific">Streptomyces mobaraensis</name>
    <name type="common">Streptoverticillium mobaraense</name>
    <dbReference type="NCBI Taxonomy" id="35621"/>
    <lineage>
        <taxon>Bacteria</taxon>
        <taxon>Bacillati</taxon>
        <taxon>Actinomycetota</taxon>
        <taxon>Actinomycetes</taxon>
        <taxon>Kitasatosporales</taxon>
        <taxon>Streptomycetaceae</taxon>
        <taxon>Streptomyces</taxon>
    </lineage>
</organism>
<protein>
    <recommendedName>
        <fullName evidence="4">Peptidase inhibitor family I36 protein</fullName>
    </recommendedName>
</protein>
<dbReference type="AlphaFoldDB" id="A0A5N5VYF7"/>
<dbReference type="RefSeq" id="WP_152265915.1">
    <property type="nucleotide sequence ID" value="NZ_VOKX01000126.1"/>
</dbReference>
<evidence type="ECO:0000313" key="2">
    <source>
        <dbReference type="EMBL" id="KAB7833842.1"/>
    </source>
</evidence>
<feature type="chain" id="PRO_5024793564" description="Peptidase inhibitor family I36 protein" evidence="1">
    <location>
        <begin position="28"/>
        <end position="159"/>
    </location>
</feature>
<dbReference type="PROSITE" id="PS51257">
    <property type="entry name" value="PROKAR_LIPOPROTEIN"/>
    <property type="match status" value="1"/>
</dbReference>
<feature type="signal peptide" evidence="1">
    <location>
        <begin position="1"/>
        <end position="27"/>
    </location>
</feature>
<reference evidence="2 3" key="1">
    <citation type="journal article" date="2019" name="Microb. Cell Fact.">
        <title>Exploring novel herbicidin analogues by transcriptional regulator overexpression and MS/MS molecular networking.</title>
        <authorList>
            <person name="Shi Y."/>
            <person name="Gu R."/>
            <person name="Li Y."/>
            <person name="Wang X."/>
            <person name="Ren W."/>
            <person name="Li X."/>
            <person name="Wang L."/>
            <person name="Xie Y."/>
            <person name="Hong B."/>
        </authorList>
    </citation>
    <scope>NUCLEOTIDE SEQUENCE [LARGE SCALE GENOMIC DNA]</scope>
    <source>
        <strain evidence="2 3">US-43</strain>
    </source>
</reference>
<evidence type="ECO:0000313" key="3">
    <source>
        <dbReference type="Proteomes" id="UP000327000"/>
    </source>
</evidence>
<keyword evidence="3" id="KW-1185">Reference proteome</keyword>
<comment type="caution">
    <text evidence="2">The sequence shown here is derived from an EMBL/GenBank/DDBJ whole genome shotgun (WGS) entry which is preliminary data.</text>
</comment>
<dbReference type="OrthoDB" id="4260523at2"/>
<proteinExistence type="predicted"/>
<gene>
    <name evidence="2" type="ORF">FRZ00_31930</name>
</gene>
<dbReference type="Proteomes" id="UP000327000">
    <property type="component" value="Unassembled WGS sequence"/>
</dbReference>
<sequence>MKRLHTAFALSTAALACAAALATPAGAAGHAPVKPAKFCTYIVDTGQSGCFSSESQAAAAFGARTQAYKDLGRIWSDANSGGSQLTFRGSQGCGWRYPEFASLGNGWNDTVSSAQGLACPITLWEHSDFRGAHQTYHGYNAYVGDGMNDKASSVSFDLN</sequence>
<name>A0A5N5VYF7_STRMB</name>
<evidence type="ECO:0008006" key="4">
    <source>
        <dbReference type="Google" id="ProtNLM"/>
    </source>
</evidence>
<keyword evidence="1" id="KW-0732">Signal</keyword>
<dbReference type="Gene3D" id="2.60.20.10">
    <property type="entry name" value="Crystallins"/>
    <property type="match status" value="1"/>
</dbReference>